<evidence type="ECO:0000313" key="1">
    <source>
        <dbReference type="EMBL" id="BCK78031.1"/>
    </source>
</evidence>
<proteinExistence type="predicted"/>
<dbReference type="KEGG" id="vfa:MM35RIKEN_02230"/>
<evidence type="ECO:0000313" key="2">
    <source>
        <dbReference type="Proteomes" id="UP000681343"/>
    </source>
</evidence>
<protein>
    <submittedName>
        <fullName evidence="1">Uncharacterized protein</fullName>
    </submittedName>
</protein>
<dbReference type="AlphaFoldDB" id="A0A810PXZ0"/>
<organism evidence="1 2">
    <name type="scientific">Vescimonas fastidiosa</name>
    <dbReference type="NCBI Taxonomy" id="2714353"/>
    <lineage>
        <taxon>Bacteria</taxon>
        <taxon>Bacillati</taxon>
        <taxon>Bacillota</taxon>
        <taxon>Clostridia</taxon>
        <taxon>Eubacteriales</taxon>
        <taxon>Oscillospiraceae</taxon>
        <taxon>Vescimonas</taxon>
    </lineage>
</organism>
<name>A0A810PXZ0_9FIRM</name>
<gene>
    <name evidence="1" type="ORF">MM35RIKEN_02230</name>
</gene>
<sequence length="46" mass="4830">MLLLCLGAGVGVTDCHSQCTRWLRNDTGSCMGCGGAGDRKGHPYKC</sequence>
<dbReference type="Proteomes" id="UP000681343">
    <property type="component" value="Chromosome"/>
</dbReference>
<accession>A0A810PXZ0</accession>
<keyword evidence="2" id="KW-1185">Reference proteome</keyword>
<reference evidence="1" key="1">
    <citation type="submission" date="2020-09" db="EMBL/GenBank/DDBJ databases">
        <title>New species isolated from human feces.</title>
        <authorList>
            <person name="Kitahara M."/>
            <person name="Shigeno Y."/>
            <person name="Shime M."/>
            <person name="Matsumoto Y."/>
            <person name="Nakamura S."/>
            <person name="Motooka D."/>
            <person name="Fukuoka S."/>
            <person name="Nishikawa H."/>
            <person name="Benno Y."/>
        </authorList>
    </citation>
    <scope>NUCLEOTIDE SEQUENCE</scope>
    <source>
        <strain evidence="1">MM35</strain>
    </source>
</reference>
<dbReference type="EMBL" id="AP023415">
    <property type="protein sequence ID" value="BCK78031.1"/>
    <property type="molecule type" value="Genomic_DNA"/>
</dbReference>